<dbReference type="RefSeq" id="WP_377373844.1">
    <property type="nucleotide sequence ID" value="NZ_JBHSSW010000001.1"/>
</dbReference>
<evidence type="ECO:0000256" key="1">
    <source>
        <dbReference type="SAM" id="SignalP"/>
    </source>
</evidence>
<protein>
    <submittedName>
        <fullName evidence="2">Uncharacterized protein</fullName>
    </submittedName>
</protein>
<name>A0ABW1S464_9PROT</name>
<organism evidence="2 3">
    <name type="scientific">Ponticaulis profundi</name>
    <dbReference type="NCBI Taxonomy" id="2665222"/>
    <lineage>
        <taxon>Bacteria</taxon>
        <taxon>Pseudomonadati</taxon>
        <taxon>Pseudomonadota</taxon>
        <taxon>Alphaproteobacteria</taxon>
        <taxon>Hyphomonadales</taxon>
        <taxon>Hyphomonadaceae</taxon>
        <taxon>Ponticaulis</taxon>
    </lineage>
</organism>
<evidence type="ECO:0000313" key="3">
    <source>
        <dbReference type="Proteomes" id="UP001596303"/>
    </source>
</evidence>
<keyword evidence="3" id="KW-1185">Reference proteome</keyword>
<proteinExistence type="predicted"/>
<gene>
    <name evidence="2" type="ORF">ACFQDM_00110</name>
</gene>
<reference evidence="3" key="1">
    <citation type="journal article" date="2019" name="Int. J. Syst. Evol. Microbiol.">
        <title>The Global Catalogue of Microorganisms (GCM) 10K type strain sequencing project: providing services to taxonomists for standard genome sequencing and annotation.</title>
        <authorList>
            <consortium name="The Broad Institute Genomics Platform"/>
            <consortium name="The Broad Institute Genome Sequencing Center for Infectious Disease"/>
            <person name="Wu L."/>
            <person name="Ma J."/>
        </authorList>
    </citation>
    <scope>NUCLEOTIDE SEQUENCE [LARGE SCALE GENOMIC DNA]</scope>
    <source>
        <strain evidence="3">CGMCC-1.15741</strain>
    </source>
</reference>
<feature type="chain" id="PRO_5045457328" evidence="1">
    <location>
        <begin position="21"/>
        <end position="309"/>
    </location>
</feature>
<evidence type="ECO:0000313" key="2">
    <source>
        <dbReference type="EMBL" id="MFC6196456.1"/>
    </source>
</evidence>
<accession>A0ABW1S464</accession>
<dbReference type="EMBL" id="JBHSSW010000001">
    <property type="protein sequence ID" value="MFC6196456.1"/>
    <property type="molecule type" value="Genomic_DNA"/>
</dbReference>
<dbReference type="Proteomes" id="UP001596303">
    <property type="component" value="Unassembled WGS sequence"/>
</dbReference>
<comment type="caution">
    <text evidence="2">The sequence shown here is derived from an EMBL/GenBank/DDBJ whole genome shotgun (WGS) entry which is preliminary data.</text>
</comment>
<feature type="signal peptide" evidence="1">
    <location>
        <begin position="1"/>
        <end position="20"/>
    </location>
</feature>
<sequence>MKRAFFLASILLTGLPVAQAEPRIQTNAEIAFLERTSLKAADEKCGYLTELERTALLSGQLQARGVLLRSGLAADAIDTAASEVTRFANLQACGEAAFVQSIQHLKNAFAAFIGTMVQDYPGRDRTWNASRSRWDTWRVVQTGSTDDYLFQFGLLAPDMSDPDAFPASFARPLDAPLPSKPFSLAVDLLLKPTDADPSKAQILIRNSQKLPDPWLGNLFSTEPSPPPRRMTRAFWPTSQTILTDEETGERRARFTFSADAIRAIEALDPREQFEIAIFPDARSSAQPVYLVVETGDFAAAHAFTKLPPL</sequence>
<keyword evidence="1" id="KW-0732">Signal</keyword>